<accession>A0AA87ZC40</accession>
<evidence type="ECO:0000313" key="2">
    <source>
        <dbReference type="EMBL" id="GMN23533.1"/>
    </source>
</evidence>
<proteinExistence type="predicted"/>
<dbReference type="EMBL" id="BTGU01000001">
    <property type="protein sequence ID" value="GMN23533.1"/>
    <property type="molecule type" value="Genomic_DNA"/>
</dbReference>
<gene>
    <name evidence="2" type="ORF">TIFTF001_000172</name>
</gene>
<name>A0AA87ZC40_FICCA</name>
<dbReference type="Proteomes" id="UP001187192">
    <property type="component" value="Unassembled WGS sequence"/>
</dbReference>
<evidence type="ECO:0000256" key="1">
    <source>
        <dbReference type="SAM" id="MobiDB-lite"/>
    </source>
</evidence>
<reference evidence="2" key="1">
    <citation type="submission" date="2023-07" db="EMBL/GenBank/DDBJ databases">
        <title>draft genome sequence of fig (Ficus carica).</title>
        <authorList>
            <person name="Takahashi T."/>
            <person name="Nishimura K."/>
        </authorList>
    </citation>
    <scope>NUCLEOTIDE SEQUENCE</scope>
</reference>
<feature type="region of interest" description="Disordered" evidence="1">
    <location>
        <begin position="96"/>
        <end position="117"/>
    </location>
</feature>
<sequence>MTDHIGVIFFSHPNPSFQPGYHPTVGGLVVPFIGSSPPDCCFQLPILESTSLIERQTPISVTCERHPNTFVNCSLLGLEYPLLAAPVPQPSIDRHPCLESQSLAAPNPHDTRLHASP</sequence>
<evidence type="ECO:0000313" key="3">
    <source>
        <dbReference type="Proteomes" id="UP001187192"/>
    </source>
</evidence>
<keyword evidence="3" id="KW-1185">Reference proteome</keyword>
<dbReference type="AlphaFoldDB" id="A0AA87ZC40"/>
<dbReference type="Gramene" id="FCD_00001933-RA">
    <property type="protein sequence ID" value="FCD_00001933-RA:cds"/>
    <property type="gene ID" value="FCD_00001933"/>
</dbReference>
<protein>
    <submittedName>
        <fullName evidence="2">Uncharacterized protein</fullName>
    </submittedName>
</protein>
<organism evidence="2 3">
    <name type="scientific">Ficus carica</name>
    <name type="common">Common fig</name>
    <dbReference type="NCBI Taxonomy" id="3494"/>
    <lineage>
        <taxon>Eukaryota</taxon>
        <taxon>Viridiplantae</taxon>
        <taxon>Streptophyta</taxon>
        <taxon>Embryophyta</taxon>
        <taxon>Tracheophyta</taxon>
        <taxon>Spermatophyta</taxon>
        <taxon>Magnoliopsida</taxon>
        <taxon>eudicotyledons</taxon>
        <taxon>Gunneridae</taxon>
        <taxon>Pentapetalae</taxon>
        <taxon>rosids</taxon>
        <taxon>fabids</taxon>
        <taxon>Rosales</taxon>
        <taxon>Moraceae</taxon>
        <taxon>Ficeae</taxon>
        <taxon>Ficus</taxon>
    </lineage>
</organism>
<comment type="caution">
    <text evidence="2">The sequence shown here is derived from an EMBL/GenBank/DDBJ whole genome shotgun (WGS) entry which is preliminary data.</text>
</comment>